<organism evidence="4">
    <name type="scientific">Perkinsus marinus (strain ATCC 50983 / TXsc)</name>
    <dbReference type="NCBI Taxonomy" id="423536"/>
    <lineage>
        <taxon>Eukaryota</taxon>
        <taxon>Sar</taxon>
        <taxon>Alveolata</taxon>
        <taxon>Perkinsozoa</taxon>
        <taxon>Perkinsea</taxon>
        <taxon>Perkinsida</taxon>
        <taxon>Perkinsidae</taxon>
        <taxon>Perkinsus</taxon>
    </lineage>
</organism>
<dbReference type="Proteomes" id="UP000007800">
    <property type="component" value="Unassembled WGS sequence"/>
</dbReference>
<dbReference type="InParanoid" id="C5KEM3"/>
<sequence>MGGLELQRKTNELEDLSRVPKDSPQHKKVVLEPKEIEQYRADSLGRVKIREFAHDMERLRNKLKESENDKYKARAELREAKELKLAALNKARKMKSEMAKVHEKNEELFKCCKVLYQQLGELNTPFALEADTERSTIRRVALSPNTERTYTITDACRPEPTARSVARAGRGSEASTSCPPTSREMLLESQLKRVTQKLEEMKRTALIVLRSRSLIEEYLHEVIADCRAQKAAPAGSASTAARMLKGDKKTSRGRRHELQRSIVSSPGSHEEEATEHGTETFLTGGVEQGYSDDEKNEDERLNEVG</sequence>
<dbReference type="RefSeq" id="XP_002785274.1">
    <property type="nucleotide sequence ID" value="XM_002785228.1"/>
</dbReference>
<evidence type="ECO:0000313" key="4">
    <source>
        <dbReference type="Proteomes" id="UP000007800"/>
    </source>
</evidence>
<feature type="compositionally biased region" description="Basic and acidic residues" evidence="2">
    <location>
        <begin position="268"/>
        <end position="278"/>
    </location>
</feature>
<evidence type="ECO:0000313" key="3">
    <source>
        <dbReference type="EMBL" id="EER17070.1"/>
    </source>
</evidence>
<feature type="region of interest" description="Disordered" evidence="2">
    <location>
        <begin position="229"/>
        <end position="305"/>
    </location>
</feature>
<dbReference type="OMA" id="FAHDMER"/>
<dbReference type="GeneID" id="9053183"/>
<name>C5KEM3_PERM5</name>
<keyword evidence="4" id="KW-1185">Reference proteome</keyword>
<proteinExistence type="predicted"/>
<reference evidence="3 4" key="1">
    <citation type="submission" date="2008-07" db="EMBL/GenBank/DDBJ databases">
        <authorList>
            <person name="El-Sayed N."/>
            <person name="Caler E."/>
            <person name="Inman J."/>
            <person name="Amedeo P."/>
            <person name="Hass B."/>
            <person name="Wortman J."/>
        </authorList>
    </citation>
    <scope>NUCLEOTIDE SEQUENCE [LARGE SCALE GENOMIC DNA]</scope>
    <source>
        <strain evidence="4">ATCC 50983 / TXsc</strain>
    </source>
</reference>
<protein>
    <submittedName>
        <fullName evidence="3">Uncharacterized protein</fullName>
    </submittedName>
</protein>
<feature type="region of interest" description="Disordered" evidence="2">
    <location>
        <begin position="161"/>
        <end position="184"/>
    </location>
</feature>
<feature type="coiled-coil region" evidence="1">
    <location>
        <begin position="49"/>
        <end position="97"/>
    </location>
</feature>
<dbReference type="AlphaFoldDB" id="C5KEM3"/>
<dbReference type="EMBL" id="GG672344">
    <property type="protein sequence ID" value="EER17070.1"/>
    <property type="molecule type" value="Genomic_DNA"/>
</dbReference>
<evidence type="ECO:0000256" key="1">
    <source>
        <dbReference type="SAM" id="Coils"/>
    </source>
</evidence>
<accession>C5KEM3</accession>
<feature type="compositionally biased region" description="Low complexity" evidence="2">
    <location>
        <begin position="229"/>
        <end position="241"/>
    </location>
</feature>
<evidence type="ECO:0000256" key="2">
    <source>
        <dbReference type="SAM" id="MobiDB-lite"/>
    </source>
</evidence>
<feature type="region of interest" description="Disordered" evidence="2">
    <location>
        <begin position="1"/>
        <end position="27"/>
    </location>
</feature>
<gene>
    <name evidence="3" type="ORF">Pmar_PMAR022226</name>
</gene>
<keyword evidence="1" id="KW-0175">Coiled coil</keyword>